<evidence type="ECO:0000256" key="9">
    <source>
        <dbReference type="PIRSR" id="PIRSR500134-2"/>
    </source>
</evidence>
<dbReference type="UniPathway" id="UPA00038">
    <property type="reaction ID" value="UER00491"/>
</dbReference>
<dbReference type="EC" id="1.1.1.22" evidence="3 7"/>
<dbReference type="EMBL" id="HG917868">
    <property type="protein sequence ID" value="CDM69235.1"/>
    <property type="molecule type" value="Genomic_DNA"/>
</dbReference>
<dbReference type="OrthoDB" id="9803238at2"/>
<dbReference type="PANTHER" id="PTHR43750">
    <property type="entry name" value="UDP-GLUCOSE 6-DEHYDROGENASE TUAD"/>
    <property type="match status" value="1"/>
</dbReference>
<dbReference type="SMART" id="SM00984">
    <property type="entry name" value="UDPG_MGDP_dh_C"/>
    <property type="match status" value="1"/>
</dbReference>
<dbReference type="AlphaFoldDB" id="W6SHP4"/>
<evidence type="ECO:0000259" key="11">
    <source>
        <dbReference type="SMART" id="SM00984"/>
    </source>
</evidence>
<dbReference type="PANTHER" id="PTHR43750:SF4">
    <property type="entry name" value="UDP-GLUCOSE 6-DEHYDROGENASE YWQF"/>
    <property type="match status" value="1"/>
</dbReference>
<dbReference type="RefSeq" id="WP_044038965.1">
    <property type="nucleotide sequence ID" value="NZ_HG917868.1"/>
</dbReference>
<dbReference type="SUPFAM" id="SSF52413">
    <property type="entry name" value="UDP-glucose/GDP-mannose dehydrogenase C-terminal domain"/>
    <property type="match status" value="1"/>
</dbReference>
<keyword evidence="13" id="KW-1185">Reference proteome</keyword>
<dbReference type="InterPro" id="IPR014027">
    <property type="entry name" value="UDP-Glc/GDP-Man_DH_C"/>
</dbReference>
<organism evidence="12 13">
    <name type="scientific">Clostridium bornimense</name>
    <dbReference type="NCBI Taxonomy" id="1216932"/>
    <lineage>
        <taxon>Bacteria</taxon>
        <taxon>Bacillati</taxon>
        <taxon>Bacillota</taxon>
        <taxon>Clostridia</taxon>
        <taxon>Eubacteriales</taxon>
        <taxon>Clostridiaceae</taxon>
        <taxon>Clostridium</taxon>
    </lineage>
</organism>
<feature type="binding site" evidence="9">
    <location>
        <position position="320"/>
    </location>
    <ligand>
        <name>substrate</name>
    </ligand>
</feature>
<dbReference type="SUPFAM" id="SSF51735">
    <property type="entry name" value="NAD(P)-binding Rossmann-fold domains"/>
    <property type="match status" value="1"/>
</dbReference>
<dbReference type="Pfam" id="PF03721">
    <property type="entry name" value="UDPG_MGDP_dh_N"/>
    <property type="match status" value="1"/>
</dbReference>
<evidence type="ECO:0000256" key="3">
    <source>
        <dbReference type="ARBA" id="ARBA00012954"/>
    </source>
</evidence>
<protein>
    <recommendedName>
        <fullName evidence="3 7">UDP-glucose 6-dehydrogenase</fullName>
        <ecNumber evidence="3 7">1.1.1.22</ecNumber>
    </recommendedName>
</protein>
<dbReference type="Proteomes" id="UP000019426">
    <property type="component" value="Chromosome M2/40_rep1"/>
</dbReference>
<dbReference type="Gene3D" id="1.20.5.100">
    <property type="entry name" value="Cytochrome c1, transmembrane anchor, C-terminal"/>
    <property type="match status" value="1"/>
</dbReference>
<dbReference type="GO" id="GO:0006065">
    <property type="term" value="P:UDP-glucuronate biosynthetic process"/>
    <property type="evidence" value="ECO:0007669"/>
    <property type="project" value="UniProtKB-UniPathway"/>
</dbReference>
<dbReference type="InterPro" id="IPR017476">
    <property type="entry name" value="UDP-Glc/GDP-Man"/>
</dbReference>
<dbReference type="eggNOG" id="COG1004">
    <property type="taxonomic scope" value="Bacteria"/>
</dbReference>
<dbReference type="PIRSF" id="PIRSF000124">
    <property type="entry name" value="UDPglc_GDPman_dh"/>
    <property type="match status" value="1"/>
</dbReference>
<keyword evidence="4 7" id="KW-0560">Oxidoreductase</keyword>
<dbReference type="SUPFAM" id="SSF48179">
    <property type="entry name" value="6-phosphogluconate dehydrogenase C-terminal domain-like"/>
    <property type="match status" value="1"/>
</dbReference>
<feature type="binding site" evidence="10">
    <location>
        <position position="35"/>
    </location>
    <ligand>
        <name>NAD(+)</name>
        <dbReference type="ChEBI" id="CHEBI:57540"/>
    </ligand>
</feature>
<evidence type="ECO:0000256" key="10">
    <source>
        <dbReference type="PIRSR" id="PIRSR500134-3"/>
    </source>
</evidence>
<keyword evidence="5 7" id="KW-0520">NAD</keyword>
<gene>
    <name evidence="12" type="primary">ywqF</name>
    <name evidence="12" type="ORF">CM240_2077</name>
</gene>
<evidence type="ECO:0000256" key="1">
    <source>
        <dbReference type="ARBA" id="ARBA00004701"/>
    </source>
</evidence>
<comment type="catalytic activity">
    <reaction evidence="6 7">
        <text>UDP-alpha-D-glucose + 2 NAD(+) + H2O = UDP-alpha-D-glucuronate + 2 NADH + 3 H(+)</text>
        <dbReference type="Rhea" id="RHEA:23596"/>
        <dbReference type="ChEBI" id="CHEBI:15377"/>
        <dbReference type="ChEBI" id="CHEBI:15378"/>
        <dbReference type="ChEBI" id="CHEBI:57540"/>
        <dbReference type="ChEBI" id="CHEBI:57945"/>
        <dbReference type="ChEBI" id="CHEBI:58052"/>
        <dbReference type="ChEBI" id="CHEBI:58885"/>
        <dbReference type="EC" id="1.1.1.22"/>
    </reaction>
</comment>
<feature type="active site" description="Nucleophile" evidence="8">
    <location>
        <position position="260"/>
    </location>
</feature>
<dbReference type="Pfam" id="PF00984">
    <property type="entry name" value="UDPG_MGDP_dh"/>
    <property type="match status" value="1"/>
</dbReference>
<evidence type="ECO:0000256" key="7">
    <source>
        <dbReference type="PIRNR" id="PIRNR000124"/>
    </source>
</evidence>
<feature type="binding site" evidence="10">
    <location>
        <position position="121"/>
    </location>
    <ligand>
        <name>NAD(+)</name>
        <dbReference type="ChEBI" id="CHEBI:57540"/>
    </ligand>
</feature>
<dbReference type="HOGENOM" id="CLU_023810_1_2_9"/>
<evidence type="ECO:0000313" key="12">
    <source>
        <dbReference type="EMBL" id="CDM69235.1"/>
    </source>
</evidence>
<evidence type="ECO:0000256" key="8">
    <source>
        <dbReference type="PIRSR" id="PIRSR500134-1"/>
    </source>
</evidence>
<dbReference type="InterPro" id="IPR036220">
    <property type="entry name" value="UDP-Glc/GDP-Man_DH_C_sf"/>
</dbReference>
<dbReference type="InterPro" id="IPR008927">
    <property type="entry name" value="6-PGluconate_DH-like_C_sf"/>
</dbReference>
<name>W6SHP4_9CLOT</name>
<accession>W6SHP4</accession>
<feature type="binding site" evidence="10">
    <location>
        <position position="30"/>
    </location>
    <ligand>
        <name>NAD(+)</name>
        <dbReference type="ChEBI" id="CHEBI:57540"/>
    </ligand>
</feature>
<feature type="binding site" evidence="9">
    <location>
        <begin position="249"/>
        <end position="253"/>
    </location>
    <ligand>
        <name>substrate</name>
    </ligand>
</feature>
<dbReference type="GO" id="GO:0000271">
    <property type="term" value="P:polysaccharide biosynthetic process"/>
    <property type="evidence" value="ECO:0007669"/>
    <property type="project" value="InterPro"/>
</dbReference>
<comment type="similarity">
    <text evidence="2 7">Belongs to the UDP-glucose/GDP-mannose dehydrogenase family.</text>
</comment>
<comment type="pathway">
    <text evidence="1">Nucleotide-sugar biosynthesis; UDP-alpha-D-glucuronate biosynthesis; UDP-alpha-D-glucuronate from UDP-alpha-D-glucose: step 1/1.</text>
</comment>
<proteinExistence type="inferred from homology"/>
<dbReference type="Pfam" id="PF03720">
    <property type="entry name" value="UDPG_MGDP_dh_C"/>
    <property type="match status" value="1"/>
</dbReference>
<dbReference type="InterPro" id="IPR001732">
    <property type="entry name" value="UDP-Glc/GDP-Man_DH_N"/>
</dbReference>
<dbReference type="InterPro" id="IPR036291">
    <property type="entry name" value="NAD(P)-bd_dom_sf"/>
</dbReference>
<dbReference type="InterPro" id="IPR014026">
    <property type="entry name" value="UDP-Glc/GDP-Man_DH_dimer"/>
</dbReference>
<evidence type="ECO:0000256" key="5">
    <source>
        <dbReference type="ARBA" id="ARBA00023027"/>
    </source>
</evidence>
<feature type="binding site" evidence="10">
    <location>
        <position position="263"/>
    </location>
    <ligand>
        <name>NAD(+)</name>
        <dbReference type="ChEBI" id="CHEBI:57540"/>
    </ligand>
</feature>
<dbReference type="Gene3D" id="3.40.50.720">
    <property type="entry name" value="NAD(P)-binding Rossmann-like Domain"/>
    <property type="match status" value="2"/>
</dbReference>
<dbReference type="InterPro" id="IPR028357">
    <property type="entry name" value="UDPglc_DH_bac"/>
</dbReference>
<sequence length="448" mass="50489">MEIVVAGTGYVGLVTGACLAEVGHKVTCVDIDEKKIEIMKKGISPIYEPGLDEILDKNYKKGKLDFTTDYKEAYRKADVVFIGVGTPERVDGSANLDYVFSVCRQIAKNVTKDCLVVVKSTVPIGTNDKVEEFLRENVENNIHIEVASNPEFLAQGTAVRDTLFASRIVIGVESEKARDILMNIYERFNQPIVVTNRRSAEMIKYASNDFLALKISFINEMANVCEIVGADIEDVAKGMSYDSRIGNKFLSAGIGYGGSCFPKDTKALHWLANDHGYEVKTIKATIEVNENQKYKLFRKAKEVFGSLKNKRVAILGLTFKPGTDDLREAPSIENVRRLLDEGAKVIAYDPVGENNFKKIYPTEIIYAESMEEAINDSDMAFIFTEWDEIKSIGIDVFIEKMKTPIIFDGRNCFNLDNIYEKEVYYYSIGRKTIKNFSKKKLNEKIFLK</sequence>
<dbReference type="PATRIC" id="fig|1216932.3.peg.2078"/>
<reference evidence="12 13" key="1">
    <citation type="submission" date="2013-11" db="EMBL/GenBank/DDBJ databases">
        <title>Complete genome sequence of Clostridum sp. M2/40.</title>
        <authorList>
            <person name="Wibberg D."/>
            <person name="Puehler A."/>
            <person name="Schlueter A."/>
        </authorList>
    </citation>
    <scope>NUCLEOTIDE SEQUENCE [LARGE SCALE GENOMIC DNA]</scope>
    <source>
        <strain evidence="13">M2/40</strain>
    </source>
</reference>
<dbReference type="NCBIfam" id="TIGR03026">
    <property type="entry name" value="NDP-sugDHase"/>
    <property type="match status" value="1"/>
</dbReference>
<evidence type="ECO:0000256" key="2">
    <source>
        <dbReference type="ARBA" id="ARBA00006601"/>
    </source>
</evidence>
<dbReference type="GO" id="GO:0003979">
    <property type="term" value="F:UDP-glucose 6-dehydrogenase activity"/>
    <property type="evidence" value="ECO:0007669"/>
    <property type="project" value="UniProtKB-EC"/>
</dbReference>
<dbReference type="PIRSF" id="PIRSF500134">
    <property type="entry name" value="UDPglc_DH_bac"/>
    <property type="match status" value="1"/>
</dbReference>
<evidence type="ECO:0000256" key="4">
    <source>
        <dbReference type="ARBA" id="ARBA00023002"/>
    </source>
</evidence>
<dbReference type="STRING" id="1216932.CM240_2077"/>
<feature type="binding site" evidence="9">
    <location>
        <position position="257"/>
    </location>
    <ligand>
        <name>substrate</name>
    </ligand>
</feature>
<evidence type="ECO:0000256" key="6">
    <source>
        <dbReference type="ARBA" id="ARBA00047473"/>
    </source>
</evidence>
<dbReference type="GO" id="GO:0051287">
    <property type="term" value="F:NAD binding"/>
    <property type="evidence" value="ECO:0007669"/>
    <property type="project" value="InterPro"/>
</dbReference>
<feature type="binding site" evidence="10">
    <location>
        <position position="86"/>
    </location>
    <ligand>
        <name>NAD(+)</name>
        <dbReference type="ChEBI" id="CHEBI:57540"/>
    </ligand>
</feature>
<feature type="binding site" evidence="10">
    <location>
        <position position="327"/>
    </location>
    <ligand>
        <name>NAD(+)</name>
        <dbReference type="ChEBI" id="CHEBI:57540"/>
    </ligand>
</feature>
<dbReference type="KEGG" id="clt:CM240_2077"/>
<feature type="domain" description="UDP-glucose/GDP-mannose dehydrogenase C-terminal" evidence="11">
    <location>
        <begin position="313"/>
        <end position="415"/>
    </location>
</feature>
<evidence type="ECO:0000313" key="13">
    <source>
        <dbReference type="Proteomes" id="UP000019426"/>
    </source>
</evidence>
<feature type="binding site" evidence="9">
    <location>
        <position position="204"/>
    </location>
    <ligand>
        <name>substrate</name>
    </ligand>
</feature>